<dbReference type="InterPro" id="IPR029058">
    <property type="entry name" value="AB_hydrolase_fold"/>
</dbReference>
<dbReference type="AlphaFoldDB" id="A0A2U1T9B3"/>
<dbReference type="InterPro" id="IPR000073">
    <property type="entry name" value="AB_hydrolase_1"/>
</dbReference>
<evidence type="ECO:0000313" key="3">
    <source>
        <dbReference type="Proteomes" id="UP000244989"/>
    </source>
</evidence>
<dbReference type="InterPro" id="IPR050266">
    <property type="entry name" value="AB_hydrolase_sf"/>
</dbReference>
<comment type="caution">
    <text evidence="2">The sequence shown here is derived from an EMBL/GenBank/DDBJ whole genome shotgun (WGS) entry which is preliminary data.</text>
</comment>
<evidence type="ECO:0000259" key="1">
    <source>
        <dbReference type="Pfam" id="PF00561"/>
    </source>
</evidence>
<dbReference type="Gene3D" id="3.40.50.1820">
    <property type="entry name" value="alpha/beta hydrolase"/>
    <property type="match status" value="1"/>
</dbReference>
<keyword evidence="2" id="KW-0378">Hydrolase</keyword>
<dbReference type="GO" id="GO:0016787">
    <property type="term" value="F:hydrolase activity"/>
    <property type="evidence" value="ECO:0007669"/>
    <property type="project" value="UniProtKB-KW"/>
</dbReference>
<dbReference type="SUPFAM" id="SSF53474">
    <property type="entry name" value="alpha/beta-Hydrolases"/>
    <property type="match status" value="1"/>
</dbReference>
<name>A0A2U1T9B3_9CORY</name>
<keyword evidence="3" id="KW-1185">Reference proteome</keyword>
<sequence length="257" mass="27946">MQLHHVEYGRRHGGTPIVFLGSIASHTDMWLNQLDVLSHEHHVIALDHRGHGLSQDPEVEPFTTGIDDLVDDILTTLDELGVEDFRVVGLSLGGVLAQYLAATSERVESAAFLCTAAYFGGEDKWRPRSELTRAEDMDPMLDGVLGLWVTDGFQANYPATTDFYRRMILSTRGVGYASCADALAQWDFRERLGEITCPVLTLAGEQDASTPPSALETIAAGVGGEVTSVVVSPGAHVPTIEAAEQVNDALVEFFSRY</sequence>
<dbReference type="KEGG" id="cyz:C3B44_09040"/>
<dbReference type="PANTHER" id="PTHR43798">
    <property type="entry name" value="MONOACYLGLYCEROL LIPASE"/>
    <property type="match status" value="1"/>
</dbReference>
<proteinExistence type="predicted"/>
<dbReference type="EMBL" id="QEEZ01000003">
    <property type="protein sequence ID" value="PWC02468.1"/>
    <property type="molecule type" value="Genomic_DNA"/>
</dbReference>
<feature type="domain" description="AB hydrolase-1" evidence="1">
    <location>
        <begin position="16"/>
        <end position="118"/>
    </location>
</feature>
<dbReference type="Proteomes" id="UP000244989">
    <property type="component" value="Unassembled WGS sequence"/>
</dbReference>
<dbReference type="Pfam" id="PF00561">
    <property type="entry name" value="Abhydrolase_1"/>
    <property type="match status" value="1"/>
</dbReference>
<dbReference type="RefSeq" id="WP_108432086.1">
    <property type="nucleotide sequence ID" value="NZ_CP026947.1"/>
</dbReference>
<evidence type="ECO:0000313" key="2">
    <source>
        <dbReference type="EMBL" id="PWC02468.1"/>
    </source>
</evidence>
<reference evidence="3" key="1">
    <citation type="submission" date="2018-04" db="EMBL/GenBank/DDBJ databases">
        <authorList>
            <person name="Liu S."/>
            <person name="Wang Z."/>
            <person name="Li J."/>
        </authorList>
    </citation>
    <scope>NUCLEOTIDE SEQUENCE [LARGE SCALE GENOMIC DNA]</scope>
    <source>
        <strain evidence="3">2189</strain>
    </source>
</reference>
<dbReference type="OrthoDB" id="9802489at2"/>
<organism evidence="2 3">
    <name type="scientific">Corynebacterium yudongzhengii</name>
    <dbReference type="NCBI Taxonomy" id="2080740"/>
    <lineage>
        <taxon>Bacteria</taxon>
        <taxon>Bacillati</taxon>
        <taxon>Actinomycetota</taxon>
        <taxon>Actinomycetes</taxon>
        <taxon>Mycobacteriales</taxon>
        <taxon>Corynebacteriaceae</taxon>
        <taxon>Corynebacterium</taxon>
    </lineage>
</organism>
<gene>
    <name evidence="2" type="ORF">DF222_02230</name>
</gene>
<protein>
    <submittedName>
        <fullName evidence="2">Alpha/beta hydrolase</fullName>
    </submittedName>
</protein>
<accession>A0A2U1T9B3</accession>